<evidence type="ECO:0000256" key="8">
    <source>
        <dbReference type="ARBA" id="ARBA00047899"/>
    </source>
</evidence>
<evidence type="ECO:0000256" key="11">
    <source>
        <dbReference type="PIRSR" id="PIRSR630616-2"/>
    </source>
</evidence>
<dbReference type="STRING" id="43265.A0A545VV60"/>
<evidence type="ECO:0000256" key="2">
    <source>
        <dbReference type="ARBA" id="ARBA00021157"/>
    </source>
</evidence>
<keyword evidence="3 14" id="KW-0723">Serine/threonine-protein kinase</keyword>
<dbReference type="OrthoDB" id="377346at2759"/>
<feature type="cross-link" description="Glycyl lysine isopeptide (Lys-Gly) (interchain with G-Cter in SUMO2)" evidence="12">
    <location>
        <position position="210"/>
    </location>
</feature>
<dbReference type="GO" id="GO:0032465">
    <property type="term" value="P:regulation of cytokinesis"/>
    <property type="evidence" value="ECO:0007669"/>
    <property type="project" value="UniProtKB-ARBA"/>
</dbReference>
<comment type="catalytic activity">
    <reaction evidence="8 15">
        <text>L-threonyl-[protein] + ATP = O-phospho-L-threonyl-[protein] + ADP + H(+)</text>
        <dbReference type="Rhea" id="RHEA:46608"/>
        <dbReference type="Rhea" id="RHEA-COMP:11060"/>
        <dbReference type="Rhea" id="RHEA-COMP:11605"/>
        <dbReference type="ChEBI" id="CHEBI:15378"/>
        <dbReference type="ChEBI" id="CHEBI:30013"/>
        <dbReference type="ChEBI" id="CHEBI:30616"/>
        <dbReference type="ChEBI" id="CHEBI:61977"/>
        <dbReference type="ChEBI" id="CHEBI:456216"/>
        <dbReference type="EC" id="2.7.11.1"/>
    </reaction>
</comment>
<dbReference type="FunFam" id="3.30.200.20:FF:000042">
    <property type="entry name" value="Aurora kinase A"/>
    <property type="match status" value="1"/>
</dbReference>
<dbReference type="GO" id="GO:0072479">
    <property type="term" value="P:response to mitotic cell cycle spindle assembly checkpoint signaling"/>
    <property type="evidence" value="ECO:0007669"/>
    <property type="project" value="UniProtKB-ARBA"/>
</dbReference>
<dbReference type="CDD" id="cd14007">
    <property type="entry name" value="STKc_Aurora"/>
    <property type="match status" value="1"/>
</dbReference>
<dbReference type="GO" id="GO:0045143">
    <property type="term" value="P:homologous chromosome segregation"/>
    <property type="evidence" value="ECO:0007669"/>
    <property type="project" value="UniProtKB-ARBA"/>
</dbReference>
<reference evidence="17 18" key="1">
    <citation type="journal article" date="2019" name="Appl. Microbiol. Biotechnol.">
        <title>Genome sequence of Isaria javanica and comparative genome analysis insights into family S53 peptidase evolution in fungal entomopathogens.</title>
        <authorList>
            <person name="Lin R."/>
            <person name="Zhang X."/>
            <person name="Xin B."/>
            <person name="Zou M."/>
            <person name="Gao Y."/>
            <person name="Qin F."/>
            <person name="Hu Q."/>
            <person name="Xie B."/>
            <person name="Cheng X."/>
        </authorList>
    </citation>
    <scope>NUCLEOTIDE SEQUENCE [LARGE SCALE GENOMIC DNA]</scope>
    <source>
        <strain evidence="17 18">IJ1G</strain>
    </source>
</reference>
<dbReference type="FunFam" id="1.10.510.10:FF:000235">
    <property type="entry name" value="Serine/threonine-protein kinase ark1"/>
    <property type="match status" value="1"/>
</dbReference>
<dbReference type="Gene3D" id="1.10.510.10">
    <property type="entry name" value="Transferase(Phosphotransferase) domain 1"/>
    <property type="match status" value="1"/>
</dbReference>
<feature type="domain" description="Protein kinase" evidence="16">
    <location>
        <begin position="85"/>
        <end position="337"/>
    </location>
</feature>
<dbReference type="SUPFAM" id="SSF56112">
    <property type="entry name" value="Protein kinase-like (PK-like)"/>
    <property type="match status" value="1"/>
</dbReference>
<feature type="binding site" evidence="11 13">
    <location>
        <position position="114"/>
    </location>
    <ligand>
        <name>ATP</name>
        <dbReference type="ChEBI" id="CHEBI:30616"/>
    </ligand>
</feature>
<feature type="binding site" evidence="11">
    <location>
        <begin position="212"/>
        <end position="213"/>
    </location>
    <ligand>
        <name>ATP</name>
        <dbReference type="ChEBI" id="CHEBI:30616"/>
    </ligand>
</feature>
<dbReference type="GO" id="GO:0000819">
    <property type="term" value="P:sister chromatid segregation"/>
    <property type="evidence" value="ECO:0007669"/>
    <property type="project" value="UniProtKB-ARBA"/>
</dbReference>
<protein>
    <recommendedName>
        <fullName evidence="2 15">Aurora kinase</fullName>
        <ecNumber evidence="1 15">2.7.11.1</ecNumber>
    </recommendedName>
</protein>
<evidence type="ECO:0000313" key="17">
    <source>
        <dbReference type="EMBL" id="TQV95193.1"/>
    </source>
</evidence>
<dbReference type="PROSITE" id="PS00107">
    <property type="entry name" value="PROTEIN_KINASE_ATP"/>
    <property type="match status" value="1"/>
</dbReference>
<evidence type="ECO:0000256" key="7">
    <source>
        <dbReference type="ARBA" id="ARBA00022840"/>
    </source>
</evidence>
<dbReference type="GO" id="GO:0051233">
    <property type="term" value="C:spindle midzone"/>
    <property type="evidence" value="ECO:0007669"/>
    <property type="project" value="UniProtKB-ARBA"/>
</dbReference>
<organism evidence="17 18">
    <name type="scientific">Cordyceps javanica</name>
    <dbReference type="NCBI Taxonomy" id="43265"/>
    <lineage>
        <taxon>Eukaryota</taxon>
        <taxon>Fungi</taxon>
        <taxon>Dikarya</taxon>
        <taxon>Ascomycota</taxon>
        <taxon>Pezizomycotina</taxon>
        <taxon>Sordariomycetes</taxon>
        <taxon>Hypocreomycetidae</taxon>
        <taxon>Hypocreales</taxon>
        <taxon>Cordycipitaceae</taxon>
        <taxon>Cordyceps</taxon>
    </lineage>
</organism>
<evidence type="ECO:0000256" key="9">
    <source>
        <dbReference type="ARBA" id="ARBA00048679"/>
    </source>
</evidence>
<evidence type="ECO:0000256" key="4">
    <source>
        <dbReference type="ARBA" id="ARBA00022679"/>
    </source>
</evidence>
<gene>
    <name evidence="17" type="ORF">IF1G_06180</name>
</gene>
<dbReference type="PROSITE" id="PS50011">
    <property type="entry name" value="PROTEIN_KINASE_DOM"/>
    <property type="match status" value="1"/>
</dbReference>
<keyword evidence="18" id="KW-1185">Reference proteome</keyword>
<dbReference type="SMART" id="SM00220">
    <property type="entry name" value="S_TKc"/>
    <property type="match status" value="1"/>
</dbReference>
<evidence type="ECO:0000256" key="6">
    <source>
        <dbReference type="ARBA" id="ARBA00022777"/>
    </source>
</evidence>
<evidence type="ECO:0000256" key="1">
    <source>
        <dbReference type="ARBA" id="ARBA00012513"/>
    </source>
</evidence>
<dbReference type="GO" id="GO:0032133">
    <property type="term" value="C:chromosome passenger complex"/>
    <property type="evidence" value="ECO:0007669"/>
    <property type="project" value="UniProtKB-ARBA"/>
</dbReference>
<dbReference type="InterPro" id="IPR017441">
    <property type="entry name" value="Protein_kinase_ATP_BS"/>
</dbReference>
<feature type="binding site" evidence="11">
    <location>
        <position position="95"/>
    </location>
    <ligand>
        <name>ATP</name>
        <dbReference type="ChEBI" id="CHEBI:30616"/>
    </ligand>
</feature>
<dbReference type="PROSITE" id="PS00108">
    <property type="entry name" value="PROTEIN_KINASE_ST"/>
    <property type="match status" value="1"/>
</dbReference>
<evidence type="ECO:0000256" key="15">
    <source>
        <dbReference type="RuleBase" id="RU367134"/>
    </source>
</evidence>
<dbReference type="Proteomes" id="UP000315783">
    <property type="component" value="Unassembled WGS sequence"/>
</dbReference>
<dbReference type="InterPro" id="IPR011009">
    <property type="entry name" value="Kinase-like_dom_sf"/>
</dbReference>
<accession>A0A545VV60</accession>
<proteinExistence type="inferred from homology"/>
<sequence length="344" mass="38748">MATMVMQPKPATLFVKVRPLEDSTNRKQLCSKRPIRPSQALAVKTPAARASMVSATPVAVAATAAAASTIATEHRHRPKLHLGMFEIGKPLGKGKFGRVYLARHRTSGYVCALKVLHKDEVAAEGAEAHVRREIEVHSQLRHPAVIGFYGWFHDSRRIFIIQEFAAGGELYKSLRRAGRFSQRRAARYAAQVGQSLAYLHSRNIMHRDLKPENILVGLHGELKLADFGYSVHSPGNRRRTLCGTLDYLPPEMLNQRHVSYSRAVDQWTLGVLTYEFLTGEAPFDDQPHMTKKRIVAGDMKPLPLSICPEARHFVYSLMEQDPAKRLPLTEVMNHPWIKMYCAKQ</sequence>
<evidence type="ECO:0000256" key="5">
    <source>
        <dbReference type="ARBA" id="ARBA00022741"/>
    </source>
</evidence>
<evidence type="ECO:0000256" key="13">
    <source>
        <dbReference type="PROSITE-ProRule" id="PRU10141"/>
    </source>
</evidence>
<dbReference type="InterPro" id="IPR008271">
    <property type="entry name" value="Ser/Thr_kinase_AS"/>
</dbReference>
<dbReference type="GO" id="GO:0008608">
    <property type="term" value="P:attachment of spindle microtubules to kinetochore"/>
    <property type="evidence" value="ECO:0007669"/>
    <property type="project" value="UniProtKB-ARBA"/>
</dbReference>
<evidence type="ECO:0000256" key="3">
    <source>
        <dbReference type="ARBA" id="ARBA00022527"/>
    </source>
</evidence>
<evidence type="ECO:0000259" key="16">
    <source>
        <dbReference type="PROSITE" id="PS50011"/>
    </source>
</evidence>
<comment type="similarity">
    <text evidence="15">Belongs to the protein kinase superfamily. Ser/Thr protein kinase family. Aurora subfamily.</text>
</comment>
<dbReference type="GO" id="GO:0005524">
    <property type="term" value="F:ATP binding"/>
    <property type="evidence" value="ECO:0007669"/>
    <property type="project" value="UniProtKB-UniRule"/>
</dbReference>
<feature type="active site" description="Proton acceptor" evidence="10">
    <location>
        <position position="208"/>
    </location>
</feature>
<evidence type="ECO:0000256" key="10">
    <source>
        <dbReference type="PIRSR" id="PIRSR630616-1"/>
    </source>
</evidence>
<keyword evidence="6 15" id="KW-0418">Kinase</keyword>
<feature type="binding site" evidence="11">
    <location>
        <begin position="163"/>
        <end position="165"/>
    </location>
    <ligand>
        <name>ATP</name>
        <dbReference type="ChEBI" id="CHEBI:30616"/>
    </ligand>
</feature>
<dbReference type="GO" id="GO:0044779">
    <property type="term" value="P:meiotic spindle checkpoint signaling"/>
    <property type="evidence" value="ECO:0007669"/>
    <property type="project" value="UniProtKB-ARBA"/>
</dbReference>
<dbReference type="PANTHER" id="PTHR24350">
    <property type="entry name" value="SERINE/THREONINE-PROTEIN KINASE IAL-RELATED"/>
    <property type="match status" value="1"/>
</dbReference>
<dbReference type="InterPro" id="IPR000719">
    <property type="entry name" value="Prot_kinase_dom"/>
</dbReference>
<evidence type="ECO:0000256" key="14">
    <source>
        <dbReference type="RuleBase" id="RU000304"/>
    </source>
</evidence>
<name>A0A545VV60_9HYPO</name>
<dbReference type="GO" id="GO:0090266">
    <property type="term" value="P:regulation of mitotic cell cycle spindle assembly checkpoint"/>
    <property type="evidence" value="ECO:0007669"/>
    <property type="project" value="UniProtKB-ARBA"/>
</dbReference>
<keyword evidence="4 15" id="KW-0808">Transferase</keyword>
<dbReference type="EC" id="2.7.11.1" evidence="1 15"/>
<dbReference type="EMBL" id="SPUK01000008">
    <property type="protein sequence ID" value="TQV95193.1"/>
    <property type="molecule type" value="Genomic_DNA"/>
</dbReference>
<comment type="caution">
    <text evidence="17">The sequence shown here is derived from an EMBL/GenBank/DDBJ whole genome shotgun (WGS) entry which is preliminary data.</text>
</comment>
<dbReference type="GO" id="GO:1902115">
    <property type="term" value="P:regulation of organelle assembly"/>
    <property type="evidence" value="ECO:0007669"/>
    <property type="project" value="UniProtKB-ARBA"/>
</dbReference>
<comment type="catalytic activity">
    <reaction evidence="9 15">
        <text>L-seryl-[protein] + ATP = O-phospho-L-seryl-[protein] + ADP + H(+)</text>
        <dbReference type="Rhea" id="RHEA:17989"/>
        <dbReference type="Rhea" id="RHEA-COMP:9863"/>
        <dbReference type="Rhea" id="RHEA-COMP:11604"/>
        <dbReference type="ChEBI" id="CHEBI:15378"/>
        <dbReference type="ChEBI" id="CHEBI:29999"/>
        <dbReference type="ChEBI" id="CHEBI:30616"/>
        <dbReference type="ChEBI" id="CHEBI:83421"/>
        <dbReference type="ChEBI" id="CHEBI:456216"/>
        <dbReference type="EC" id="2.7.11.1"/>
    </reaction>
</comment>
<keyword evidence="7 11" id="KW-0067">ATP-binding</keyword>
<evidence type="ECO:0000256" key="12">
    <source>
        <dbReference type="PIRSR" id="PIRSR630616-3"/>
    </source>
</evidence>
<dbReference type="Pfam" id="PF00069">
    <property type="entry name" value="Pkinase"/>
    <property type="match status" value="1"/>
</dbReference>
<dbReference type="AlphaFoldDB" id="A0A545VV60"/>
<dbReference type="GO" id="GO:0000776">
    <property type="term" value="C:kinetochore"/>
    <property type="evidence" value="ECO:0007669"/>
    <property type="project" value="UniProtKB-ARBA"/>
</dbReference>
<evidence type="ECO:0000313" key="18">
    <source>
        <dbReference type="Proteomes" id="UP000315783"/>
    </source>
</evidence>
<dbReference type="InterPro" id="IPR030616">
    <property type="entry name" value="Aur-like"/>
</dbReference>
<feature type="binding site" evidence="11">
    <location>
        <position position="226"/>
    </location>
    <ligand>
        <name>ATP</name>
        <dbReference type="ChEBI" id="CHEBI:30616"/>
    </ligand>
</feature>
<keyword evidence="5 11" id="KW-0547">Nucleotide-binding</keyword>
<dbReference type="GO" id="GO:0004674">
    <property type="term" value="F:protein serine/threonine kinase activity"/>
    <property type="evidence" value="ECO:0007669"/>
    <property type="project" value="UniProtKB-KW"/>
</dbReference>